<name>A0AAW7JTA0_9GAMM</name>
<dbReference type="RefSeq" id="WP_289817503.1">
    <property type="nucleotide sequence ID" value="NZ_JAUEHU010000001.1"/>
</dbReference>
<keyword evidence="1" id="KW-0812">Transmembrane</keyword>
<evidence type="ECO:0000313" key="3">
    <source>
        <dbReference type="Proteomes" id="UP001167864"/>
    </source>
</evidence>
<proteinExistence type="predicted"/>
<dbReference type="EMBL" id="JAUEHU010000001">
    <property type="protein sequence ID" value="MDN0085978.1"/>
    <property type="molecule type" value="Genomic_DNA"/>
</dbReference>
<protein>
    <submittedName>
        <fullName evidence="2">Uncharacterized protein</fullName>
    </submittedName>
</protein>
<keyword evidence="1" id="KW-0472">Membrane</keyword>
<evidence type="ECO:0000256" key="1">
    <source>
        <dbReference type="SAM" id="Phobius"/>
    </source>
</evidence>
<keyword evidence="1" id="KW-1133">Transmembrane helix</keyword>
<feature type="transmembrane region" description="Helical" evidence="1">
    <location>
        <begin position="217"/>
        <end position="238"/>
    </location>
</feature>
<evidence type="ECO:0000313" key="2">
    <source>
        <dbReference type="EMBL" id="MDN0085978.1"/>
    </source>
</evidence>
<dbReference type="AlphaFoldDB" id="A0AAW7JTA0"/>
<comment type="caution">
    <text evidence="2">The sequence shown here is derived from an EMBL/GenBank/DDBJ whole genome shotgun (WGS) entry which is preliminary data.</text>
</comment>
<accession>A0AAW7JTA0</accession>
<sequence>MVEKLGTTYQYLVISSIQLMDKLIANDLREGSKIPLNDSYLYDMNNAFYISEVKQKYSLYIIDNRLIKAASYVFLEAIRINSRLVMTLTDLVDQIVDINLAKVQRPEPYLKAIQLTGVLHSLQPRFGFIDKTYKFNEMSHVVNDLQGKISLQNSEKITNALYLSMTKNEKYDVRDIYEYVNYISSIAQSFNSQIFETEIKSLQNNILQSNIRVDSTLAIGMLLALLIIVPRLIFCVNINKWLSETTKNIKKLSQGNMNIENQGIYLSQDLIAITDAIKDLRRYQLDKVLLESEKKSDW</sequence>
<dbReference type="Proteomes" id="UP001167864">
    <property type="component" value="Unassembled WGS sequence"/>
</dbReference>
<organism evidence="2 3">
    <name type="scientific">Yersinia nurmii</name>
    <dbReference type="NCBI Taxonomy" id="685706"/>
    <lineage>
        <taxon>Bacteria</taxon>
        <taxon>Pseudomonadati</taxon>
        <taxon>Pseudomonadota</taxon>
        <taxon>Gammaproteobacteria</taxon>
        <taxon>Enterobacterales</taxon>
        <taxon>Yersiniaceae</taxon>
        <taxon>Yersinia</taxon>
    </lineage>
</organism>
<reference evidence="2" key="1">
    <citation type="submission" date="2023-06" db="EMBL/GenBank/DDBJ databases">
        <authorList>
            <person name="Polev D.E."/>
            <person name="Saitova A.T."/>
            <person name="Bogumilchik E.A."/>
            <person name="Kokorina G.I."/>
            <person name="Voskresenskaia E.A."/>
        </authorList>
    </citation>
    <scope>NUCLEOTIDE SEQUENCE</scope>
    <source>
        <strain evidence="2">2145 StPb PI</strain>
    </source>
</reference>
<gene>
    <name evidence="2" type="ORF">QVN42_00970</name>
</gene>